<keyword evidence="4 7" id="KW-0808">Transferase</keyword>
<dbReference type="PANTHER" id="PTHR43807">
    <property type="entry name" value="FI04487P"/>
    <property type="match status" value="1"/>
</dbReference>
<dbReference type="Proteomes" id="UP000290545">
    <property type="component" value="Unassembled WGS sequence"/>
</dbReference>
<dbReference type="InterPro" id="IPR015424">
    <property type="entry name" value="PyrdxlP-dep_Trfase"/>
</dbReference>
<dbReference type="InterPro" id="IPR051326">
    <property type="entry name" value="Kynurenine-oxoglutarate_AT"/>
</dbReference>
<protein>
    <submittedName>
        <fullName evidence="7">Aminotransferase class I/II-fold pyridoxal phosphate-dependent enzyme</fullName>
    </submittedName>
</protein>
<reference evidence="7 8" key="1">
    <citation type="submission" date="2019-01" db="EMBL/GenBank/DDBJ databases">
        <title>Filimonas sp. strain TTM-71.</title>
        <authorList>
            <person name="Chen W.-M."/>
        </authorList>
    </citation>
    <scope>NUCLEOTIDE SEQUENCE [LARGE SCALE GENOMIC DNA]</scope>
    <source>
        <strain evidence="7 8">TTM-71</strain>
    </source>
</reference>
<dbReference type="Gene3D" id="3.40.640.10">
    <property type="entry name" value="Type I PLP-dependent aspartate aminotransferase-like (Major domain)"/>
    <property type="match status" value="1"/>
</dbReference>
<dbReference type="Gene3D" id="3.90.1150.10">
    <property type="entry name" value="Aspartate Aminotransferase, domain 1"/>
    <property type="match status" value="1"/>
</dbReference>
<dbReference type="Pfam" id="PF00155">
    <property type="entry name" value="Aminotran_1_2"/>
    <property type="match status" value="1"/>
</dbReference>
<dbReference type="NCBIfam" id="NF006569">
    <property type="entry name" value="PRK09082.1"/>
    <property type="match status" value="1"/>
</dbReference>
<dbReference type="InterPro" id="IPR015421">
    <property type="entry name" value="PyrdxlP-dep_Trfase_major"/>
</dbReference>
<name>A0A4Q1D7Y8_9BACT</name>
<evidence type="ECO:0000259" key="6">
    <source>
        <dbReference type="Pfam" id="PF00155"/>
    </source>
</evidence>
<feature type="domain" description="Aminotransferase class I/classII large" evidence="6">
    <location>
        <begin position="28"/>
        <end position="378"/>
    </location>
</feature>
<evidence type="ECO:0000256" key="2">
    <source>
        <dbReference type="ARBA" id="ARBA00007441"/>
    </source>
</evidence>
<comment type="similarity">
    <text evidence="2">Belongs to the class-I pyridoxal-phosphate-dependent aminotransferase family.</text>
</comment>
<accession>A0A4Q1D7Y8</accession>
<dbReference type="GO" id="GO:0030170">
    <property type="term" value="F:pyridoxal phosphate binding"/>
    <property type="evidence" value="ECO:0007669"/>
    <property type="project" value="InterPro"/>
</dbReference>
<dbReference type="RefSeq" id="WP_129004933.1">
    <property type="nucleotide sequence ID" value="NZ_SDHZ01000002.1"/>
</dbReference>
<dbReference type="AlphaFoldDB" id="A0A4Q1D7Y8"/>
<dbReference type="EMBL" id="SDHZ01000002">
    <property type="protein sequence ID" value="RXK83881.1"/>
    <property type="molecule type" value="Genomic_DNA"/>
</dbReference>
<dbReference type="InterPro" id="IPR015422">
    <property type="entry name" value="PyrdxlP-dep_Trfase_small"/>
</dbReference>
<sequence>MTKLISKLPDVGTTIFTVMSQLAASYNAVNLGQGFPDFPMDSQLTDLVNKAMKNGFNQYAHTSGFMPLREKVAEKAAKLYQANINADTQITITPGGTYAIYTAITTVLQPGDEVIVFEPAYDSYVPNIVINGAVPVFIPLRYPSYSIPWEEVKQKVSPKTRMIIINSPHNPTGSVLSADDMQQLQDVTRDTDIFIVSDEVYEHLIFDNIRHESVLRYPELLERSFVCFSFGKTYHCTGWKLGYCISSPALMAEFRKVHQFNSFSSNTPVQVALAEFLQYEEAYLSLGQFLQHKRDYFLQLMEPTGFKPLPSHGSYFQCFSYGHMTDMPDRDFAIKLTKEAGVATIPVSAFYRSNGDHKVLRFCFAKKASTLETAAKRLAKAALG</sequence>
<evidence type="ECO:0000256" key="1">
    <source>
        <dbReference type="ARBA" id="ARBA00001933"/>
    </source>
</evidence>
<keyword evidence="3 7" id="KW-0032">Aminotransferase</keyword>
<gene>
    <name evidence="7" type="ORF">ESB13_17580</name>
</gene>
<dbReference type="FunFam" id="3.40.640.10:FF:000033">
    <property type="entry name" value="Aspartate aminotransferase"/>
    <property type="match status" value="1"/>
</dbReference>
<dbReference type="InterPro" id="IPR004839">
    <property type="entry name" value="Aminotransferase_I/II_large"/>
</dbReference>
<evidence type="ECO:0000256" key="4">
    <source>
        <dbReference type="ARBA" id="ARBA00022679"/>
    </source>
</evidence>
<comment type="caution">
    <text evidence="7">The sequence shown here is derived from an EMBL/GenBank/DDBJ whole genome shotgun (WGS) entry which is preliminary data.</text>
</comment>
<comment type="cofactor">
    <cofactor evidence="1">
        <name>pyridoxal 5'-phosphate</name>
        <dbReference type="ChEBI" id="CHEBI:597326"/>
    </cofactor>
</comment>
<dbReference type="SUPFAM" id="SSF53383">
    <property type="entry name" value="PLP-dependent transferases"/>
    <property type="match status" value="1"/>
</dbReference>
<proteinExistence type="inferred from homology"/>
<evidence type="ECO:0000256" key="5">
    <source>
        <dbReference type="ARBA" id="ARBA00022898"/>
    </source>
</evidence>
<evidence type="ECO:0000313" key="8">
    <source>
        <dbReference type="Proteomes" id="UP000290545"/>
    </source>
</evidence>
<dbReference type="GO" id="GO:0016212">
    <property type="term" value="F:kynurenine-oxoglutarate transaminase activity"/>
    <property type="evidence" value="ECO:0007669"/>
    <property type="project" value="TreeGrafter"/>
</dbReference>
<evidence type="ECO:0000256" key="3">
    <source>
        <dbReference type="ARBA" id="ARBA00022576"/>
    </source>
</evidence>
<dbReference type="GO" id="GO:0005737">
    <property type="term" value="C:cytoplasm"/>
    <property type="evidence" value="ECO:0007669"/>
    <property type="project" value="TreeGrafter"/>
</dbReference>
<dbReference type="PANTHER" id="PTHR43807:SF20">
    <property type="entry name" value="FI04487P"/>
    <property type="match status" value="1"/>
</dbReference>
<dbReference type="OrthoDB" id="9802328at2"/>
<keyword evidence="5" id="KW-0663">Pyridoxal phosphate</keyword>
<organism evidence="7 8">
    <name type="scientific">Filimonas effusa</name>
    <dbReference type="NCBI Taxonomy" id="2508721"/>
    <lineage>
        <taxon>Bacteria</taxon>
        <taxon>Pseudomonadati</taxon>
        <taxon>Bacteroidota</taxon>
        <taxon>Chitinophagia</taxon>
        <taxon>Chitinophagales</taxon>
        <taxon>Chitinophagaceae</taxon>
        <taxon>Filimonas</taxon>
    </lineage>
</organism>
<dbReference type="CDD" id="cd00609">
    <property type="entry name" value="AAT_like"/>
    <property type="match status" value="1"/>
</dbReference>
<keyword evidence="8" id="KW-1185">Reference proteome</keyword>
<evidence type="ECO:0000313" key="7">
    <source>
        <dbReference type="EMBL" id="RXK83881.1"/>
    </source>
</evidence>